<name>C6T3A3_SOYBN</name>
<dbReference type="EMBL" id="BT091913">
    <property type="protein sequence ID" value="ACU16141.1"/>
    <property type="molecule type" value="mRNA"/>
</dbReference>
<dbReference type="AlphaFoldDB" id="C6T3A3"/>
<sequence>MSFGGTFDSNSLGVDFSIVLDVAAVSSSSQLRMCLTLRRKTEADCLTSLLRRRTTALTPATVSTKFVSPMMPSLHTQHGDPLVRVRWVF</sequence>
<organism evidence="1">
    <name type="scientific">Glycine max</name>
    <name type="common">Soybean</name>
    <name type="synonym">Glycine hispida</name>
    <dbReference type="NCBI Taxonomy" id="3847"/>
    <lineage>
        <taxon>Eukaryota</taxon>
        <taxon>Viridiplantae</taxon>
        <taxon>Streptophyta</taxon>
        <taxon>Embryophyta</taxon>
        <taxon>Tracheophyta</taxon>
        <taxon>Spermatophyta</taxon>
        <taxon>Magnoliopsida</taxon>
        <taxon>eudicotyledons</taxon>
        <taxon>Gunneridae</taxon>
        <taxon>Pentapetalae</taxon>
        <taxon>rosids</taxon>
        <taxon>fabids</taxon>
        <taxon>Fabales</taxon>
        <taxon>Fabaceae</taxon>
        <taxon>Papilionoideae</taxon>
        <taxon>50 kb inversion clade</taxon>
        <taxon>NPAAA clade</taxon>
        <taxon>indigoferoid/millettioid clade</taxon>
        <taxon>Phaseoleae</taxon>
        <taxon>Glycine</taxon>
        <taxon>Glycine subgen. Soja</taxon>
    </lineage>
</organism>
<protein>
    <submittedName>
        <fullName evidence="1">Uncharacterized protein</fullName>
    </submittedName>
</protein>
<reference evidence="1" key="1">
    <citation type="submission" date="2009-08" db="EMBL/GenBank/DDBJ databases">
        <authorList>
            <person name="Cheung F."/>
            <person name="Xiao Y."/>
            <person name="Chan A."/>
            <person name="Moskal W."/>
            <person name="Town C.D."/>
        </authorList>
    </citation>
    <scope>NUCLEOTIDE SEQUENCE</scope>
</reference>
<accession>C6T3A3</accession>
<proteinExistence type="evidence at transcript level"/>
<evidence type="ECO:0000313" key="1">
    <source>
        <dbReference type="EMBL" id="ACU16141.1"/>
    </source>
</evidence>